<dbReference type="InterPro" id="IPR037682">
    <property type="entry name" value="TonB_C"/>
</dbReference>
<gene>
    <name evidence="2" type="ORF">ACFFIP_09730</name>
</gene>
<evidence type="ECO:0000313" key="3">
    <source>
        <dbReference type="Proteomes" id="UP001589797"/>
    </source>
</evidence>
<dbReference type="Pfam" id="PF03544">
    <property type="entry name" value="TonB_C"/>
    <property type="match status" value="1"/>
</dbReference>
<keyword evidence="3" id="KW-1185">Reference proteome</keyword>
<comment type="caution">
    <text evidence="2">The sequence shown here is derived from an EMBL/GenBank/DDBJ whole genome shotgun (WGS) entry which is preliminary data.</text>
</comment>
<organism evidence="2 3">
    <name type="scientific">Fontibacter flavus</name>
    <dbReference type="NCBI Taxonomy" id="654838"/>
    <lineage>
        <taxon>Bacteria</taxon>
        <taxon>Pseudomonadati</taxon>
        <taxon>Bacteroidota</taxon>
        <taxon>Cytophagia</taxon>
        <taxon>Cytophagales</taxon>
        <taxon>Cyclobacteriaceae</taxon>
        <taxon>Fontibacter</taxon>
    </lineage>
</organism>
<dbReference type="RefSeq" id="WP_382387422.1">
    <property type="nucleotide sequence ID" value="NZ_JBHLWI010000028.1"/>
</dbReference>
<dbReference type="Proteomes" id="UP001589797">
    <property type="component" value="Unassembled WGS sequence"/>
</dbReference>
<dbReference type="EMBL" id="JBHLWI010000028">
    <property type="protein sequence ID" value="MFC0262961.1"/>
    <property type="molecule type" value="Genomic_DNA"/>
</dbReference>
<proteinExistence type="predicted"/>
<sequence length="250" mass="28469">MKKTIFSLALFFWTSLQHFAQEREIIPLNEHFYPLSLGAGLHTYNNVKTLSKDGEVMEKIYTLENTPVEIRKTRYGSLDAPDQKSSQISKYSPTGELVSLELVDSAIGVKVIQVMTPEKLILELTCLNDACEGIFYPDGEENGIEVDRDVLRPSPTSREIWQKFIMKELKYPLTARRLGEQGTVWVGLKIDQEGYLLDKAVMNPNEVHPSLTEEVLRIMDRYQGGFFPAQDFSGSTIEAWLYLPVRFVLG</sequence>
<evidence type="ECO:0000259" key="1">
    <source>
        <dbReference type="PROSITE" id="PS52015"/>
    </source>
</evidence>
<dbReference type="Gene3D" id="3.30.1150.10">
    <property type="match status" value="1"/>
</dbReference>
<protein>
    <submittedName>
        <fullName evidence="2">Energy transducer TonB</fullName>
    </submittedName>
</protein>
<dbReference type="PROSITE" id="PS52015">
    <property type="entry name" value="TONB_CTD"/>
    <property type="match status" value="1"/>
</dbReference>
<accession>A0ABV6FSV2</accession>
<feature type="domain" description="TonB C-terminal" evidence="1">
    <location>
        <begin position="156"/>
        <end position="250"/>
    </location>
</feature>
<dbReference type="SUPFAM" id="SSF74653">
    <property type="entry name" value="TolA/TonB C-terminal domain"/>
    <property type="match status" value="1"/>
</dbReference>
<evidence type="ECO:0000313" key="2">
    <source>
        <dbReference type="EMBL" id="MFC0262961.1"/>
    </source>
</evidence>
<reference evidence="2 3" key="1">
    <citation type="submission" date="2024-09" db="EMBL/GenBank/DDBJ databases">
        <authorList>
            <person name="Sun Q."/>
            <person name="Mori K."/>
        </authorList>
    </citation>
    <scope>NUCLEOTIDE SEQUENCE [LARGE SCALE GENOMIC DNA]</scope>
    <source>
        <strain evidence="2 3">CCM 7650</strain>
    </source>
</reference>
<name>A0ABV6FSV2_9BACT</name>